<name>A0ABT9NKT2_9ACTN</name>
<proteinExistence type="predicted"/>
<dbReference type="EMBL" id="JAUSQM010000001">
    <property type="protein sequence ID" value="MDP9821037.1"/>
    <property type="molecule type" value="Genomic_DNA"/>
</dbReference>
<accession>A0ABT9NKT2</accession>
<keyword evidence="2" id="KW-1185">Reference proteome</keyword>
<evidence type="ECO:0000313" key="2">
    <source>
        <dbReference type="Proteomes" id="UP001240447"/>
    </source>
</evidence>
<reference evidence="1 2" key="1">
    <citation type="submission" date="2023-07" db="EMBL/GenBank/DDBJ databases">
        <title>Sequencing the genomes of 1000 actinobacteria strains.</title>
        <authorList>
            <person name="Klenk H.-P."/>
        </authorList>
    </citation>
    <scope>NUCLEOTIDE SEQUENCE [LARGE SCALE GENOMIC DNA]</scope>
    <source>
        <strain evidence="1 2">GD13</strain>
    </source>
</reference>
<organism evidence="1 2">
    <name type="scientific">Nocardioides massiliensis</name>
    <dbReference type="NCBI Taxonomy" id="1325935"/>
    <lineage>
        <taxon>Bacteria</taxon>
        <taxon>Bacillati</taxon>
        <taxon>Actinomycetota</taxon>
        <taxon>Actinomycetes</taxon>
        <taxon>Propionibacteriales</taxon>
        <taxon>Nocardioidaceae</taxon>
        <taxon>Nocardioides</taxon>
    </lineage>
</organism>
<gene>
    <name evidence="1" type="ORF">J2S59_000846</name>
</gene>
<protein>
    <submittedName>
        <fullName evidence="1">Uncharacterized protein</fullName>
    </submittedName>
</protein>
<dbReference type="Proteomes" id="UP001240447">
    <property type="component" value="Unassembled WGS sequence"/>
</dbReference>
<evidence type="ECO:0000313" key="1">
    <source>
        <dbReference type="EMBL" id="MDP9821037.1"/>
    </source>
</evidence>
<comment type="caution">
    <text evidence="1">The sequence shown here is derived from an EMBL/GenBank/DDBJ whole genome shotgun (WGS) entry which is preliminary data.</text>
</comment>
<sequence>MVSKLNDGPAVVVDQPPAGKTYYEVDGTYYEQKYARILIRNKRL</sequence>